<proteinExistence type="predicted"/>
<keyword evidence="2" id="KW-1185">Reference proteome</keyword>
<sequence>MEGTVAVQLPQEVLDTILDNLHPRDDVQTLKQCALTARCLVPAAQRILFREVILTEYKYSGTKRPDRFLSLLNKSPHLAKYITELELHFHERSLQPDDLSQHPSASILPRLQSLKKVSVHWHDTSASGSRDFTLKISTLLGGAAMPKIKSLTLRSISVTMHEIFAIGNWLAAHGGLQVLHFMNVLVLDSNAIPPSMASQDVSSFMPIRLLRFTIIGNSRNTEALLRWATGSTSPLRFNALRELTVGDLVQESSVYLLHILDMAKNTLSCLHVTGRILSLSSFQFNTYRNLRHIIHGQLFPPFKAMLKEWCITLKESRELKLESFVIPDRYHSALDHDYPWSELEDALISGGRCAHLVLRIFSDKRMDTDTIRECFPLLHASDVCDLVVQNTVGSLSTRTVSWEYTSRSGEWKSVPEENFVRWLSDKPFLSM</sequence>
<gene>
    <name evidence="1" type="ORF">VNI00_018219</name>
</gene>
<evidence type="ECO:0000313" key="2">
    <source>
        <dbReference type="Proteomes" id="UP001383192"/>
    </source>
</evidence>
<reference evidence="1 2" key="1">
    <citation type="submission" date="2024-01" db="EMBL/GenBank/DDBJ databases">
        <title>A draft genome for a cacao thread blight-causing isolate of Paramarasmius palmivorus.</title>
        <authorList>
            <person name="Baruah I.K."/>
            <person name="Bukari Y."/>
            <person name="Amoako-Attah I."/>
            <person name="Meinhardt L.W."/>
            <person name="Bailey B.A."/>
            <person name="Cohen S.P."/>
        </authorList>
    </citation>
    <scope>NUCLEOTIDE SEQUENCE [LARGE SCALE GENOMIC DNA]</scope>
    <source>
        <strain evidence="1 2">GH-12</strain>
    </source>
</reference>
<evidence type="ECO:0000313" key="1">
    <source>
        <dbReference type="EMBL" id="KAK7018790.1"/>
    </source>
</evidence>
<name>A0AAW0B2L6_9AGAR</name>
<dbReference type="AlphaFoldDB" id="A0AAW0B2L6"/>
<dbReference type="EMBL" id="JAYKXP010000218">
    <property type="protein sequence ID" value="KAK7018790.1"/>
    <property type="molecule type" value="Genomic_DNA"/>
</dbReference>
<organism evidence="1 2">
    <name type="scientific">Paramarasmius palmivorus</name>
    <dbReference type="NCBI Taxonomy" id="297713"/>
    <lineage>
        <taxon>Eukaryota</taxon>
        <taxon>Fungi</taxon>
        <taxon>Dikarya</taxon>
        <taxon>Basidiomycota</taxon>
        <taxon>Agaricomycotina</taxon>
        <taxon>Agaricomycetes</taxon>
        <taxon>Agaricomycetidae</taxon>
        <taxon>Agaricales</taxon>
        <taxon>Marasmiineae</taxon>
        <taxon>Marasmiaceae</taxon>
        <taxon>Paramarasmius</taxon>
    </lineage>
</organism>
<evidence type="ECO:0008006" key="3">
    <source>
        <dbReference type="Google" id="ProtNLM"/>
    </source>
</evidence>
<accession>A0AAW0B2L6</accession>
<comment type="caution">
    <text evidence="1">The sequence shown here is derived from an EMBL/GenBank/DDBJ whole genome shotgun (WGS) entry which is preliminary data.</text>
</comment>
<dbReference type="Proteomes" id="UP001383192">
    <property type="component" value="Unassembled WGS sequence"/>
</dbReference>
<protein>
    <recommendedName>
        <fullName evidence="3">F-box domain-containing protein</fullName>
    </recommendedName>
</protein>